<proteinExistence type="predicted"/>
<evidence type="ECO:0000313" key="2">
    <source>
        <dbReference type="Proteomes" id="UP000215127"/>
    </source>
</evidence>
<dbReference type="AlphaFoldDB" id="A0A1X7S0D5"/>
<dbReference type="EMBL" id="LT853699">
    <property type="protein sequence ID" value="SMQ53099.1"/>
    <property type="molecule type" value="Genomic_DNA"/>
</dbReference>
<organism evidence="1 2">
    <name type="scientific">Zymoseptoria tritici (strain ST99CH_3D7)</name>
    <dbReference type="NCBI Taxonomy" id="1276538"/>
    <lineage>
        <taxon>Eukaryota</taxon>
        <taxon>Fungi</taxon>
        <taxon>Dikarya</taxon>
        <taxon>Ascomycota</taxon>
        <taxon>Pezizomycotina</taxon>
        <taxon>Dothideomycetes</taxon>
        <taxon>Dothideomycetidae</taxon>
        <taxon>Mycosphaerellales</taxon>
        <taxon>Mycosphaerellaceae</taxon>
        <taxon>Zymoseptoria</taxon>
    </lineage>
</organism>
<keyword evidence="2" id="KW-1185">Reference proteome</keyword>
<protein>
    <submittedName>
        <fullName evidence="1">Uncharacterized protein</fullName>
    </submittedName>
</protein>
<name>A0A1X7S0D5_ZYMT9</name>
<evidence type="ECO:0000313" key="1">
    <source>
        <dbReference type="EMBL" id="SMQ53099.1"/>
    </source>
</evidence>
<sequence length="146" mass="16237">MSRPSRLLHRTQGFQSQVMIGMVGIPRSIINRPISLPRPDRIDSKFTSFTCRSSYELSLQHAFQPPSFFTTQRPRPHYRHAATARPTVPASTPLEPSAIPYITTTFRRHPLSSCAFALDLRCTCPDDLHQPSSTSTSPCASIVVAA</sequence>
<accession>A0A1X7S0D5</accession>
<gene>
    <name evidence="1" type="ORF">ZT3D7_G8252</name>
</gene>
<reference evidence="1 2" key="1">
    <citation type="submission" date="2016-06" db="EMBL/GenBank/DDBJ databases">
        <authorList>
            <person name="Kjaerup R.B."/>
            <person name="Dalgaard T.S."/>
            <person name="Juul-Madsen H.R."/>
        </authorList>
    </citation>
    <scope>NUCLEOTIDE SEQUENCE [LARGE SCALE GENOMIC DNA]</scope>
</reference>
<dbReference type="Proteomes" id="UP000215127">
    <property type="component" value="Chromosome 8"/>
</dbReference>